<dbReference type="PROSITE" id="PS00356">
    <property type="entry name" value="HTH_LACI_1"/>
    <property type="match status" value="1"/>
</dbReference>
<dbReference type="PRINTS" id="PR00036">
    <property type="entry name" value="HTHLACI"/>
</dbReference>
<dbReference type="RefSeq" id="WP_195171511.1">
    <property type="nucleotide sequence ID" value="NZ_CP062983.1"/>
</dbReference>
<keyword evidence="1" id="KW-0805">Transcription regulation</keyword>
<keyword evidence="6" id="KW-1185">Reference proteome</keyword>
<dbReference type="SUPFAM" id="SSF47413">
    <property type="entry name" value="lambda repressor-like DNA-binding domains"/>
    <property type="match status" value="1"/>
</dbReference>
<dbReference type="CDD" id="cd01392">
    <property type="entry name" value="HTH_LacI"/>
    <property type="match status" value="1"/>
</dbReference>
<dbReference type="InterPro" id="IPR028082">
    <property type="entry name" value="Peripla_BP_I"/>
</dbReference>
<dbReference type="InterPro" id="IPR010982">
    <property type="entry name" value="Lambda_DNA-bd_dom_sf"/>
</dbReference>
<dbReference type="Gene3D" id="3.40.50.2300">
    <property type="match status" value="2"/>
</dbReference>
<dbReference type="SUPFAM" id="SSF53822">
    <property type="entry name" value="Periplasmic binding protein-like I"/>
    <property type="match status" value="1"/>
</dbReference>
<proteinExistence type="predicted"/>
<dbReference type="CDD" id="cd01574">
    <property type="entry name" value="PBP1_LacI"/>
    <property type="match status" value="1"/>
</dbReference>
<dbReference type="InterPro" id="IPR000843">
    <property type="entry name" value="HTH_LacI"/>
</dbReference>
<gene>
    <name evidence="5" type="ORF">G4Y79_03420</name>
</gene>
<dbReference type="GO" id="GO:0000976">
    <property type="term" value="F:transcription cis-regulatory region binding"/>
    <property type="evidence" value="ECO:0007669"/>
    <property type="project" value="TreeGrafter"/>
</dbReference>
<dbReference type="GO" id="GO:0003700">
    <property type="term" value="F:DNA-binding transcription factor activity"/>
    <property type="evidence" value="ECO:0007669"/>
    <property type="project" value="TreeGrafter"/>
</dbReference>
<dbReference type="AlphaFoldDB" id="A0A7S8IFF7"/>
<sequence>MKEKRATLRDVAKEAGVSYQTVSRVINSHENVSEKTRSRVMKAIDKLDFRVNRVAQIMQTKRSQTIETILFYAGFNLFLYEMAHITQQHGYHFMISAIYEEEIANAIDSAASRFVDGLILNSMSTISEDYETLNKLCNGIPFVMIGARLGSQVPSVSYDQRRGAQLAVQHLMGLGHTQIAEISGILASNDGYDRHAGWKTTLLENDLPLGPSVEGDFSIDGGYAAMNQLLEGGAPFSAVFIGNDSMTFGAHTALREHGLRVPEDISIVSFDDIPEAAHFTPGLTTVRQDFHLLGRMAVEYLLSRINNPDTPIHQRILQPELIVRDSTQAYQPR</sequence>
<dbReference type="Gene3D" id="1.10.260.40">
    <property type="entry name" value="lambda repressor-like DNA-binding domains"/>
    <property type="match status" value="1"/>
</dbReference>
<dbReference type="InterPro" id="IPR046335">
    <property type="entry name" value="LacI/GalR-like_sensor"/>
</dbReference>
<protein>
    <submittedName>
        <fullName evidence="5">LacI family DNA-binding transcriptional regulator</fullName>
    </submittedName>
</protein>
<evidence type="ECO:0000256" key="3">
    <source>
        <dbReference type="ARBA" id="ARBA00023163"/>
    </source>
</evidence>
<feature type="domain" description="HTH lacI-type" evidence="4">
    <location>
        <begin position="6"/>
        <end position="60"/>
    </location>
</feature>
<evidence type="ECO:0000256" key="1">
    <source>
        <dbReference type="ARBA" id="ARBA00023015"/>
    </source>
</evidence>
<evidence type="ECO:0000259" key="4">
    <source>
        <dbReference type="PROSITE" id="PS50932"/>
    </source>
</evidence>
<reference evidence="5 6" key="1">
    <citation type="submission" date="2020-02" db="EMBL/GenBank/DDBJ databases">
        <authorList>
            <person name="Zheng R.K."/>
            <person name="Sun C.M."/>
        </authorList>
    </citation>
    <scope>NUCLEOTIDE SEQUENCE [LARGE SCALE GENOMIC DNA]</scope>
    <source>
        <strain evidence="6">rifampicinis</strain>
    </source>
</reference>
<dbReference type="KEGG" id="pmet:G4Y79_03420"/>
<dbReference type="Pfam" id="PF13377">
    <property type="entry name" value="Peripla_BP_3"/>
    <property type="match status" value="1"/>
</dbReference>
<keyword evidence="3" id="KW-0804">Transcription</keyword>
<name>A0A7S8IFF7_9CHLR</name>
<dbReference type="Proteomes" id="UP000594468">
    <property type="component" value="Chromosome"/>
</dbReference>
<dbReference type="EMBL" id="CP062983">
    <property type="protein sequence ID" value="QPC83444.1"/>
    <property type="molecule type" value="Genomic_DNA"/>
</dbReference>
<evidence type="ECO:0000313" key="6">
    <source>
        <dbReference type="Proteomes" id="UP000594468"/>
    </source>
</evidence>
<evidence type="ECO:0000313" key="5">
    <source>
        <dbReference type="EMBL" id="QPC83444.1"/>
    </source>
</evidence>
<accession>A0A7S8IFF7</accession>
<dbReference type="PROSITE" id="PS50932">
    <property type="entry name" value="HTH_LACI_2"/>
    <property type="match status" value="1"/>
</dbReference>
<dbReference type="PANTHER" id="PTHR30146:SF109">
    <property type="entry name" value="HTH-TYPE TRANSCRIPTIONAL REGULATOR GALS"/>
    <property type="match status" value="1"/>
</dbReference>
<dbReference type="PANTHER" id="PTHR30146">
    <property type="entry name" value="LACI-RELATED TRANSCRIPTIONAL REPRESSOR"/>
    <property type="match status" value="1"/>
</dbReference>
<organism evidence="5 6">
    <name type="scientific">Phototrophicus methaneseepsis</name>
    <dbReference type="NCBI Taxonomy" id="2710758"/>
    <lineage>
        <taxon>Bacteria</taxon>
        <taxon>Bacillati</taxon>
        <taxon>Chloroflexota</taxon>
        <taxon>Candidatus Thermofontia</taxon>
        <taxon>Phototrophicales</taxon>
        <taxon>Phototrophicaceae</taxon>
        <taxon>Phototrophicus</taxon>
    </lineage>
</organism>
<keyword evidence="2 5" id="KW-0238">DNA-binding</keyword>
<evidence type="ECO:0000256" key="2">
    <source>
        <dbReference type="ARBA" id="ARBA00023125"/>
    </source>
</evidence>
<dbReference type="Pfam" id="PF00356">
    <property type="entry name" value="LacI"/>
    <property type="match status" value="1"/>
</dbReference>
<dbReference type="SMART" id="SM00354">
    <property type="entry name" value="HTH_LACI"/>
    <property type="match status" value="1"/>
</dbReference>